<evidence type="ECO:0000256" key="1">
    <source>
        <dbReference type="ARBA" id="ARBA00004240"/>
    </source>
</evidence>
<dbReference type="GO" id="GO:0005975">
    <property type="term" value="P:carbohydrate metabolic process"/>
    <property type="evidence" value="ECO:0007669"/>
    <property type="project" value="InterPro"/>
</dbReference>
<keyword evidence="3" id="KW-0256">Endoplasmic reticulum</keyword>
<dbReference type="InterPro" id="IPR012341">
    <property type="entry name" value="6hp_glycosidase-like_sf"/>
</dbReference>
<keyword evidence="7" id="KW-0326">Glycosidase</keyword>
<evidence type="ECO:0000256" key="8">
    <source>
        <dbReference type="SAM" id="MobiDB-lite"/>
    </source>
</evidence>
<accession>A0A139A9G1</accession>
<evidence type="ECO:0000256" key="3">
    <source>
        <dbReference type="ARBA" id="ARBA00022824"/>
    </source>
</evidence>
<gene>
    <name evidence="9" type="ORF">M427DRAFT_124951</name>
</gene>
<dbReference type="Pfam" id="PF01532">
    <property type="entry name" value="Glyco_hydro_47"/>
    <property type="match status" value="1"/>
</dbReference>
<dbReference type="STRING" id="1344416.A0A139A9G1"/>
<organism evidence="9 10">
    <name type="scientific">Gonapodya prolifera (strain JEL478)</name>
    <name type="common">Monoblepharis prolifera</name>
    <dbReference type="NCBI Taxonomy" id="1344416"/>
    <lineage>
        <taxon>Eukaryota</taxon>
        <taxon>Fungi</taxon>
        <taxon>Fungi incertae sedis</taxon>
        <taxon>Chytridiomycota</taxon>
        <taxon>Chytridiomycota incertae sedis</taxon>
        <taxon>Monoblepharidomycetes</taxon>
        <taxon>Monoblepharidales</taxon>
        <taxon>Gonapodyaceae</taxon>
        <taxon>Gonapodya</taxon>
    </lineage>
</organism>
<dbReference type="GO" id="GO:1904380">
    <property type="term" value="P:endoplasmic reticulum mannose trimming"/>
    <property type="evidence" value="ECO:0007669"/>
    <property type="project" value="InterPro"/>
</dbReference>
<feature type="active site" description="Proton donor" evidence="5">
    <location>
        <position position="439"/>
    </location>
</feature>
<protein>
    <recommendedName>
        <fullName evidence="7">alpha-1,2-Mannosidase</fullName>
        <ecNumber evidence="7">3.2.1.-</ecNumber>
    </recommendedName>
</protein>
<comment type="similarity">
    <text evidence="2 7">Belongs to the glycosyl hydrolase 47 family.</text>
</comment>
<evidence type="ECO:0000256" key="6">
    <source>
        <dbReference type="PIRSR" id="PIRSR601382-2"/>
    </source>
</evidence>
<keyword evidence="6" id="KW-0106">Calcium</keyword>
<feature type="region of interest" description="Disordered" evidence="8">
    <location>
        <begin position="1"/>
        <end position="28"/>
    </location>
</feature>
<dbReference type="GO" id="GO:0036503">
    <property type="term" value="P:ERAD pathway"/>
    <property type="evidence" value="ECO:0007669"/>
    <property type="project" value="UniProtKB-ARBA"/>
</dbReference>
<proteinExistence type="inferred from homology"/>
<dbReference type="OrthoDB" id="8118055at2759"/>
<feature type="active site" evidence="5">
    <location>
        <position position="317"/>
    </location>
</feature>
<dbReference type="SUPFAM" id="SSF48225">
    <property type="entry name" value="Seven-hairpin glycosidases"/>
    <property type="match status" value="1"/>
</dbReference>
<dbReference type="EMBL" id="KQ965777">
    <property type="protein sequence ID" value="KXS13471.1"/>
    <property type="molecule type" value="Genomic_DNA"/>
</dbReference>
<dbReference type="GO" id="GO:0005509">
    <property type="term" value="F:calcium ion binding"/>
    <property type="evidence" value="ECO:0007669"/>
    <property type="project" value="InterPro"/>
</dbReference>
<dbReference type="InterPro" id="IPR036026">
    <property type="entry name" value="Seven-hairpin_glycosidases"/>
</dbReference>
<feature type="active site" description="Proton donor" evidence="5">
    <location>
        <position position="173"/>
    </location>
</feature>
<dbReference type="InterPro" id="IPR001382">
    <property type="entry name" value="Glyco_hydro_47"/>
</dbReference>
<evidence type="ECO:0000256" key="5">
    <source>
        <dbReference type="PIRSR" id="PIRSR601382-1"/>
    </source>
</evidence>
<name>A0A139A9G1_GONPJ</name>
<keyword evidence="10" id="KW-1185">Reference proteome</keyword>
<evidence type="ECO:0000313" key="10">
    <source>
        <dbReference type="Proteomes" id="UP000070544"/>
    </source>
</evidence>
<evidence type="ECO:0000256" key="7">
    <source>
        <dbReference type="RuleBase" id="RU361193"/>
    </source>
</evidence>
<feature type="binding site" evidence="6">
    <location>
        <position position="544"/>
    </location>
    <ligand>
        <name>Ca(2+)</name>
        <dbReference type="ChEBI" id="CHEBI:29108"/>
    </ligand>
</feature>
<dbReference type="PANTHER" id="PTHR45679">
    <property type="entry name" value="ER DEGRADATION-ENHANCING ALPHA-MANNOSIDASE-LIKE PROTEIN 2"/>
    <property type="match status" value="1"/>
</dbReference>
<feature type="non-terminal residue" evidence="9">
    <location>
        <position position="625"/>
    </location>
</feature>
<evidence type="ECO:0000313" key="9">
    <source>
        <dbReference type="EMBL" id="KXS13471.1"/>
    </source>
</evidence>
<evidence type="ECO:0000256" key="2">
    <source>
        <dbReference type="ARBA" id="ARBA00007658"/>
    </source>
</evidence>
<keyword evidence="6" id="KW-0479">Metal-binding</keyword>
<feature type="active site" evidence="5">
    <location>
        <position position="461"/>
    </location>
</feature>
<sequence length="625" mass="68676">MYSTDDDDADAHRFSTQSSRSRPPLSAPHARLLSLVRKRRRSVRAHLASQPPLPPSTRPSQPASLERHRIVVLDMLLHSFHAYIAHAFPLDSLRPLSCSGVDDFGGIAITLLDSLDVLELVGEHELFAAAVDLVAHLASPGAYLDFSPIPANASDPDSTSRRAHLDVSVSVFETSIRALGGLLAAHHIALLPHFRTATLLPTYPSDPHLLRTAHLLARRLLPAFDSPTLMPYGSINLLRGVLPGETHAVCAACAGTLALEWRGIGVAAGDRDVEEAPLLSLLSLLSHRSPIGLLGGHLNISSGSWIHETATVGPDADSVLEYACKGAWAWGESGDPMAVWEASCDEMYTAVRNHLKHGLLHLDVHMQTGQLASPFFHSLAQFLPGLKIHRGDILDAQDELVAARGVSERVALANFPSVAARRPAWRSPHVSGGLAILPEQFDLRANGSLVKGRSRYPLRPEFIESVYHAYAATRDDMLLEWAAEYVATAQWWRVPCGYAGVRDVATGEFEDGMESFWMAETVKYLYLLFDPSNHFSSDRYVFTTEAHPIPVFERAAWDDHGNMVGRRGYARRRREEIRRWSERVERVQEVLKKVKEDEALAAERAAKHVAELVAKAEAAQAVAGP</sequence>
<dbReference type="OMA" id="EEFWRMF"/>
<reference evidence="9 10" key="1">
    <citation type="journal article" date="2015" name="Genome Biol. Evol.">
        <title>Phylogenomic analyses indicate that early fungi evolved digesting cell walls of algal ancestors of land plants.</title>
        <authorList>
            <person name="Chang Y."/>
            <person name="Wang S."/>
            <person name="Sekimoto S."/>
            <person name="Aerts A.L."/>
            <person name="Choi C."/>
            <person name="Clum A."/>
            <person name="LaButti K.M."/>
            <person name="Lindquist E.A."/>
            <person name="Yee Ngan C."/>
            <person name="Ohm R.A."/>
            <person name="Salamov A.A."/>
            <person name="Grigoriev I.V."/>
            <person name="Spatafora J.W."/>
            <person name="Berbee M.L."/>
        </authorList>
    </citation>
    <scope>NUCLEOTIDE SEQUENCE [LARGE SCALE GENOMIC DNA]</scope>
    <source>
        <strain evidence="9 10">JEL478</strain>
    </source>
</reference>
<feature type="region of interest" description="Disordered" evidence="8">
    <location>
        <begin position="44"/>
        <end position="64"/>
    </location>
</feature>
<dbReference type="GO" id="GO:0004571">
    <property type="term" value="F:mannosyl-oligosaccharide 1,2-alpha-mannosidase activity"/>
    <property type="evidence" value="ECO:0007669"/>
    <property type="project" value="InterPro"/>
</dbReference>
<dbReference type="GO" id="GO:0016020">
    <property type="term" value="C:membrane"/>
    <property type="evidence" value="ECO:0007669"/>
    <property type="project" value="InterPro"/>
</dbReference>
<dbReference type="Gene3D" id="1.50.10.10">
    <property type="match status" value="1"/>
</dbReference>
<dbReference type="AlphaFoldDB" id="A0A139A9G1"/>
<keyword evidence="4" id="KW-0325">Glycoprotein</keyword>
<dbReference type="InterPro" id="IPR044674">
    <property type="entry name" value="EDEM1/2/3"/>
</dbReference>
<dbReference type="PRINTS" id="PR00747">
    <property type="entry name" value="GLYHDRLASE47"/>
</dbReference>
<dbReference type="Proteomes" id="UP000070544">
    <property type="component" value="Unassembled WGS sequence"/>
</dbReference>
<dbReference type="GO" id="GO:0044322">
    <property type="term" value="C:endoplasmic reticulum quality control compartment"/>
    <property type="evidence" value="ECO:0007669"/>
    <property type="project" value="GOC"/>
</dbReference>
<keyword evidence="7 9" id="KW-0378">Hydrolase</keyword>
<comment type="subcellular location">
    <subcellularLocation>
        <location evidence="1">Endoplasmic reticulum</location>
    </subcellularLocation>
</comment>
<comment type="cofactor">
    <cofactor evidence="6">
        <name>Ca(2+)</name>
        <dbReference type="ChEBI" id="CHEBI:29108"/>
    </cofactor>
</comment>
<dbReference type="EC" id="3.2.1.-" evidence="7"/>
<evidence type="ECO:0000256" key="4">
    <source>
        <dbReference type="ARBA" id="ARBA00023180"/>
    </source>
</evidence>